<evidence type="ECO:0000313" key="7">
    <source>
        <dbReference type="Proteomes" id="UP000240009"/>
    </source>
</evidence>
<dbReference type="InterPro" id="IPR013320">
    <property type="entry name" value="ConA-like_dom_sf"/>
</dbReference>
<dbReference type="Gene3D" id="2.60.120.1440">
    <property type="match status" value="1"/>
</dbReference>
<dbReference type="Proteomes" id="UP000240009">
    <property type="component" value="Unassembled WGS sequence"/>
</dbReference>
<organism evidence="6 7">
    <name type="scientific">Blastopirellula marina</name>
    <dbReference type="NCBI Taxonomy" id="124"/>
    <lineage>
        <taxon>Bacteria</taxon>
        <taxon>Pseudomonadati</taxon>
        <taxon>Planctomycetota</taxon>
        <taxon>Planctomycetia</taxon>
        <taxon>Pirellulales</taxon>
        <taxon>Pirellulaceae</taxon>
        <taxon>Blastopirellula</taxon>
    </lineage>
</organism>
<dbReference type="InterPro" id="IPR012373">
    <property type="entry name" value="Ferrdict_sens_TM"/>
</dbReference>
<dbReference type="Pfam" id="PF04773">
    <property type="entry name" value="FecR"/>
    <property type="match status" value="1"/>
</dbReference>
<evidence type="ECO:0000313" key="6">
    <source>
        <dbReference type="EMBL" id="PQO25807.1"/>
    </source>
</evidence>
<feature type="domain" description="LamG-like jellyroll fold" evidence="5">
    <location>
        <begin position="366"/>
        <end position="511"/>
    </location>
</feature>
<dbReference type="SUPFAM" id="SSF49899">
    <property type="entry name" value="Concanavalin A-like lectins/glucanases"/>
    <property type="match status" value="1"/>
</dbReference>
<reference evidence="6 7" key="1">
    <citation type="submission" date="2018-02" db="EMBL/GenBank/DDBJ databases">
        <title>Comparative genomes isolates from brazilian mangrove.</title>
        <authorList>
            <person name="Araujo J.E."/>
            <person name="Taketani R.G."/>
            <person name="Silva M.C.P."/>
            <person name="Loureco M.V."/>
            <person name="Andreote F.D."/>
        </authorList>
    </citation>
    <scope>NUCLEOTIDE SEQUENCE [LARGE SCALE GENOMIC DNA]</scope>
    <source>
        <strain evidence="6 7">HEX-2 MGV</strain>
    </source>
</reference>
<evidence type="ECO:0000256" key="1">
    <source>
        <dbReference type="ARBA" id="ARBA00022729"/>
    </source>
</evidence>
<keyword evidence="4" id="KW-0472">Membrane</keyword>
<evidence type="ECO:0000259" key="5">
    <source>
        <dbReference type="SMART" id="SM00560"/>
    </source>
</evidence>
<dbReference type="InterPro" id="IPR006558">
    <property type="entry name" value="LamG-like"/>
</dbReference>
<keyword evidence="2" id="KW-1015">Disulfide bond</keyword>
<evidence type="ECO:0000256" key="3">
    <source>
        <dbReference type="SAM" id="MobiDB-lite"/>
    </source>
</evidence>
<dbReference type="InterPro" id="IPR006860">
    <property type="entry name" value="FecR"/>
</dbReference>
<keyword evidence="4" id="KW-1133">Transmembrane helix</keyword>
<gene>
    <name evidence="6" type="ORF">C5Y96_23665</name>
</gene>
<evidence type="ECO:0000256" key="2">
    <source>
        <dbReference type="ARBA" id="ARBA00023157"/>
    </source>
</evidence>
<protein>
    <recommendedName>
        <fullName evidence="5">LamG-like jellyroll fold domain-containing protein</fullName>
    </recommendedName>
</protein>
<name>A0A2S8F123_9BACT</name>
<feature type="region of interest" description="Disordered" evidence="3">
    <location>
        <begin position="76"/>
        <end position="104"/>
    </location>
</feature>
<dbReference type="EMBL" id="PUIA01000074">
    <property type="protein sequence ID" value="PQO25807.1"/>
    <property type="molecule type" value="Genomic_DNA"/>
</dbReference>
<feature type="transmembrane region" description="Helical" evidence="4">
    <location>
        <begin position="111"/>
        <end position="133"/>
    </location>
</feature>
<proteinExistence type="predicted"/>
<sequence length="524" mass="58021">MRSTSTRQRGEPMSNEARFRQNVQDYLEGRATPEQVLQMNQELRSDLDSRRAFREMLNLDSALMEATKEMMHETAEVTAELSEESAPQVQFEPTPEKVSASSPDGGNNHHWVSLLFLIAASLMILAGSLVWFAKSPEFAIVEYAAGAQSLSTGMTIGTESHFIQAGTVQLVTTRGTRIAIEAPALFSFESAQRLQLKHGRLAADVPQEAHGFTVITPTGQAIDLGTKFGVDMPEAGEAEIHVFEGEVVAQSTDGGNLSNLRNSQAFRLQSAAGTPSSFRSGAFIQPGEVDSLSAALQAGQPKRSQWALQELRDDPQLIALFDFETEQKQPGKYRCVQGRWPGSQAAEFVNVGDHMKLDVGGERLWPQLTLAAWVRLDHLGEPYHSLLHTDGWDDTKKGQVHWMVTRLTTMRLALRDNKLAPSDRPNEGFPDSQTSVLPEQGRWVHLATVYDSDKKTVRFYFNGKFDSESKLSQAHPARLGPAQIGNWNTLDRTLSGRIDEMLILGRAMSDAEMEHLFAAGNPYR</sequence>
<accession>A0A2S8F123</accession>
<dbReference type="Pfam" id="PF13385">
    <property type="entry name" value="Laminin_G_3"/>
    <property type="match status" value="1"/>
</dbReference>
<evidence type="ECO:0000256" key="4">
    <source>
        <dbReference type="SAM" id="Phobius"/>
    </source>
</evidence>
<dbReference type="PANTHER" id="PTHR30273">
    <property type="entry name" value="PERIPLASMIC SIGNAL SENSOR AND SIGMA FACTOR ACTIVATOR FECR-RELATED"/>
    <property type="match status" value="1"/>
</dbReference>
<dbReference type="AlphaFoldDB" id="A0A2S8F123"/>
<dbReference type="GO" id="GO:0016989">
    <property type="term" value="F:sigma factor antagonist activity"/>
    <property type="evidence" value="ECO:0007669"/>
    <property type="project" value="TreeGrafter"/>
</dbReference>
<dbReference type="SMART" id="SM00560">
    <property type="entry name" value="LamGL"/>
    <property type="match status" value="1"/>
</dbReference>
<dbReference type="Gene3D" id="2.60.120.200">
    <property type="match status" value="1"/>
</dbReference>
<comment type="caution">
    <text evidence="6">The sequence shown here is derived from an EMBL/GenBank/DDBJ whole genome shotgun (WGS) entry which is preliminary data.</text>
</comment>
<keyword evidence="4" id="KW-0812">Transmembrane</keyword>
<dbReference type="PANTHER" id="PTHR30273:SF2">
    <property type="entry name" value="PROTEIN FECR"/>
    <property type="match status" value="1"/>
</dbReference>
<keyword evidence="1" id="KW-0732">Signal</keyword>